<sequence length="241" mass="26112">MSPLRIAEVAARSGVPASTLRYYDQLGLVRSGRLPNGYRSYPDSVFDRLRFIDSARKLDLPLEDIAGLLAEWEAGPCASAKARLRPLLSAQLTTVDDAVDTLTELRDHLHAARAHLDELPDRDEQCDPSCGFLLHTPAAPVVCRLGAERSGQVDRWHALLAETPAERLNGVGGGGGVRYRLPVTALADTAALAAAEQACCPFFRFDLSLRHDTFTLTIRTPPKGLPLLAEITGLPDLVEAP</sequence>
<accession>A0ABP6XEW9</accession>
<evidence type="ECO:0000259" key="2">
    <source>
        <dbReference type="PROSITE" id="PS50937"/>
    </source>
</evidence>
<comment type="caution">
    <text evidence="3">The sequence shown here is derived from an EMBL/GenBank/DDBJ whole genome shotgun (WGS) entry which is preliminary data.</text>
</comment>
<dbReference type="PRINTS" id="PR00040">
    <property type="entry name" value="HTHMERR"/>
</dbReference>
<dbReference type="InterPro" id="IPR009061">
    <property type="entry name" value="DNA-bd_dom_put_sf"/>
</dbReference>
<proteinExistence type="predicted"/>
<reference evidence="4" key="1">
    <citation type="journal article" date="2019" name="Int. J. Syst. Evol. Microbiol.">
        <title>The Global Catalogue of Microorganisms (GCM) 10K type strain sequencing project: providing services to taxonomists for standard genome sequencing and annotation.</title>
        <authorList>
            <consortium name="The Broad Institute Genomics Platform"/>
            <consortium name="The Broad Institute Genome Sequencing Center for Infectious Disease"/>
            <person name="Wu L."/>
            <person name="Ma J."/>
        </authorList>
    </citation>
    <scope>NUCLEOTIDE SEQUENCE [LARGE SCALE GENOMIC DNA]</scope>
    <source>
        <strain evidence="4">JCM 16540</strain>
    </source>
</reference>
<dbReference type="PANTHER" id="PTHR30204">
    <property type="entry name" value="REDOX-CYCLING DRUG-SENSING TRANSCRIPTIONAL ACTIVATOR SOXR"/>
    <property type="match status" value="1"/>
</dbReference>
<keyword evidence="4" id="KW-1185">Reference proteome</keyword>
<evidence type="ECO:0000313" key="4">
    <source>
        <dbReference type="Proteomes" id="UP001500767"/>
    </source>
</evidence>
<dbReference type="EMBL" id="BAAAYR010000002">
    <property type="protein sequence ID" value="GAA3566138.1"/>
    <property type="molecule type" value="Genomic_DNA"/>
</dbReference>
<evidence type="ECO:0000256" key="1">
    <source>
        <dbReference type="ARBA" id="ARBA00023125"/>
    </source>
</evidence>
<dbReference type="InterPro" id="IPR047057">
    <property type="entry name" value="MerR_fam"/>
</dbReference>
<evidence type="ECO:0000313" key="3">
    <source>
        <dbReference type="EMBL" id="GAA3566138.1"/>
    </source>
</evidence>
<dbReference type="SMART" id="SM00422">
    <property type="entry name" value="HTH_MERR"/>
    <property type="match status" value="1"/>
</dbReference>
<feature type="domain" description="HTH merR-type" evidence="2">
    <location>
        <begin position="1"/>
        <end position="71"/>
    </location>
</feature>
<dbReference type="InterPro" id="IPR000551">
    <property type="entry name" value="MerR-type_HTH_dom"/>
</dbReference>
<dbReference type="RefSeq" id="WP_344742418.1">
    <property type="nucleotide sequence ID" value="NZ_BAAAYR010000002.1"/>
</dbReference>
<dbReference type="Pfam" id="PF13411">
    <property type="entry name" value="MerR_1"/>
    <property type="match status" value="1"/>
</dbReference>
<protein>
    <recommendedName>
        <fullName evidence="2">HTH merR-type domain-containing protein</fullName>
    </recommendedName>
</protein>
<dbReference type="SUPFAM" id="SSF46955">
    <property type="entry name" value="Putative DNA-binding domain"/>
    <property type="match status" value="1"/>
</dbReference>
<keyword evidence="1" id="KW-0238">DNA-binding</keyword>
<gene>
    <name evidence="3" type="ORF">GCM10022197_22500</name>
</gene>
<dbReference type="Proteomes" id="UP001500767">
    <property type="component" value="Unassembled WGS sequence"/>
</dbReference>
<name>A0ABP6XEW9_9ACTN</name>
<dbReference type="PANTHER" id="PTHR30204:SF97">
    <property type="entry name" value="MERR FAMILY REGULATORY PROTEIN"/>
    <property type="match status" value="1"/>
</dbReference>
<dbReference type="PROSITE" id="PS50937">
    <property type="entry name" value="HTH_MERR_2"/>
    <property type="match status" value="1"/>
</dbReference>
<dbReference type="Gene3D" id="1.10.1660.10">
    <property type="match status" value="1"/>
</dbReference>
<organism evidence="3 4">
    <name type="scientific">Microlunatus spumicola</name>
    <dbReference type="NCBI Taxonomy" id="81499"/>
    <lineage>
        <taxon>Bacteria</taxon>
        <taxon>Bacillati</taxon>
        <taxon>Actinomycetota</taxon>
        <taxon>Actinomycetes</taxon>
        <taxon>Propionibacteriales</taxon>
        <taxon>Propionibacteriaceae</taxon>
        <taxon>Microlunatus</taxon>
    </lineage>
</organism>